<evidence type="ECO:0000256" key="1">
    <source>
        <dbReference type="SAM" id="MobiDB-lite"/>
    </source>
</evidence>
<dbReference type="GO" id="GO:0008270">
    <property type="term" value="F:zinc ion binding"/>
    <property type="evidence" value="ECO:0007669"/>
    <property type="project" value="InterPro"/>
</dbReference>
<dbReference type="AlphaFoldDB" id="A0AA36MNA5"/>
<feature type="region of interest" description="Disordered" evidence="1">
    <location>
        <begin position="374"/>
        <end position="400"/>
    </location>
</feature>
<feature type="domain" description="WWE" evidence="2">
    <location>
        <begin position="304"/>
        <end position="383"/>
    </location>
</feature>
<dbReference type="Proteomes" id="UP001178507">
    <property type="component" value="Unassembled WGS sequence"/>
</dbReference>
<gene>
    <name evidence="3" type="ORF">EVOR1521_LOCUS3201</name>
</gene>
<dbReference type="InterPro" id="IPR018123">
    <property type="entry name" value="WWE-dom_subgr"/>
</dbReference>
<dbReference type="PROSITE" id="PS50918">
    <property type="entry name" value="WWE"/>
    <property type="match status" value="1"/>
</dbReference>
<evidence type="ECO:0000313" key="3">
    <source>
        <dbReference type="EMBL" id="CAJ1373367.1"/>
    </source>
</evidence>
<dbReference type="SUPFAM" id="SSF117839">
    <property type="entry name" value="WWE domain"/>
    <property type="match status" value="1"/>
</dbReference>
<evidence type="ECO:0000313" key="4">
    <source>
        <dbReference type="Proteomes" id="UP001178507"/>
    </source>
</evidence>
<keyword evidence="4" id="KW-1185">Reference proteome</keyword>
<dbReference type="InterPro" id="IPR037197">
    <property type="entry name" value="WWE_dom_sf"/>
</dbReference>
<dbReference type="Gene3D" id="3.30.720.50">
    <property type="match status" value="1"/>
</dbReference>
<sequence length="449" mass="49456">MAAWSAKLTARPVAANGGLFELREAVGVGGSEVAVDGSCAQLQTACGLNVRASKLNPGEYKFARVKERSLSPLFCEILVVVWQHKKLLGGQKHFPDRPTLRHKVKKEEFCSGYTDFEYVYMTVLGLAKLHSLVEEITKLNNGEGFTRNPGVQLLERACGMTMHGDREGANAMLRSAPTALLEAFQAAKASGRFLDFFRQAFDRQADPCLEGRTSRLLHFLESHRLTSTSAAPWEDVSLRPLAADAAIKDVAGEHLRVFGNECTWQWSRQREMSYEEAQRARFSGDDAAAEDFARLFNAESFSRAMRARGVVRRRAAARWEAQVEDGSWSPYDDEASAAIEAAHLAGQPRLELRLGPRGWTYVIDLANQVQLNPKTRKSRPIRRSEAVASPVSPEAAAAGARLTEEELAETIRFFAPRAVSGVGGRVGQREGEGRSASFAVKESQGESQK</sequence>
<protein>
    <recommendedName>
        <fullName evidence="2">WWE domain-containing protein</fullName>
    </recommendedName>
</protein>
<organism evidence="3 4">
    <name type="scientific">Effrenium voratum</name>
    <dbReference type="NCBI Taxonomy" id="2562239"/>
    <lineage>
        <taxon>Eukaryota</taxon>
        <taxon>Sar</taxon>
        <taxon>Alveolata</taxon>
        <taxon>Dinophyceae</taxon>
        <taxon>Suessiales</taxon>
        <taxon>Symbiodiniaceae</taxon>
        <taxon>Effrenium</taxon>
    </lineage>
</organism>
<comment type="caution">
    <text evidence="3">The sequence shown here is derived from an EMBL/GenBank/DDBJ whole genome shotgun (WGS) entry which is preliminary data.</text>
</comment>
<proteinExistence type="predicted"/>
<feature type="region of interest" description="Disordered" evidence="1">
    <location>
        <begin position="422"/>
        <end position="449"/>
    </location>
</feature>
<accession>A0AA36MNA5</accession>
<feature type="compositionally biased region" description="Low complexity" evidence="1">
    <location>
        <begin position="386"/>
        <end position="398"/>
    </location>
</feature>
<evidence type="ECO:0000259" key="2">
    <source>
        <dbReference type="PROSITE" id="PS50918"/>
    </source>
</evidence>
<reference evidence="3" key="1">
    <citation type="submission" date="2023-08" db="EMBL/GenBank/DDBJ databases">
        <authorList>
            <person name="Chen Y."/>
            <person name="Shah S."/>
            <person name="Dougan E. K."/>
            <person name="Thang M."/>
            <person name="Chan C."/>
        </authorList>
    </citation>
    <scope>NUCLEOTIDE SEQUENCE</scope>
</reference>
<dbReference type="SMART" id="SM00678">
    <property type="entry name" value="WWE"/>
    <property type="match status" value="1"/>
</dbReference>
<dbReference type="InterPro" id="IPR004170">
    <property type="entry name" value="WWE_dom"/>
</dbReference>
<name>A0AA36MNA5_9DINO</name>
<dbReference type="Pfam" id="PF02825">
    <property type="entry name" value="WWE"/>
    <property type="match status" value="1"/>
</dbReference>
<dbReference type="EMBL" id="CAUJNA010000191">
    <property type="protein sequence ID" value="CAJ1373367.1"/>
    <property type="molecule type" value="Genomic_DNA"/>
</dbReference>